<comment type="caution">
    <text evidence="6">The sequence shown here is derived from an EMBL/GenBank/DDBJ whole genome shotgun (WGS) entry which is preliminary data.</text>
</comment>
<name>A0A6S7LR95_PARCT</name>
<dbReference type="GO" id="GO:0016020">
    <property type="term" value="C:membrane"/>
    <property type="evidence" value="ECO:0007669"/>
    <property type="project" value="UniProtKB-SubCell"/>
</dbReference>
<keyword evidence="4" id="KW-0472">Membrane</keyword>
<evidence type="ECO:0000256" key="1">
    <source>
        <dbReference type="ARBA" id="ARBA00004141"/>
    </source>
</evidence>
<gene>
    <name evidence="6" type="ORF">PACLA_8A053597</name>
</gene>
<accession>A0A6S7LR95</accession>
<evidence type="ECO:0000313" key="7">
    <source>
        <dbReference type="Proteomes" id="UP001152795"/>
    </source>
</evidence>
<evidence type="ECO:0000313" key="6">
    <source>
        <dbReference type="EMBL" id="CAB4041692.1"/>
    </source>
</evidence>
<dbReference type="InterPro" id="IPR037185">
    <property type="entry name" value="EmrE-like"/>
</dbReference>
<dbReference type="AlphaFoldDB" id="A0A6S7LR95"/>
<dbReference type="PANTHER" id="PTHR22911:SF6">
    <property type="entry name" value="SOLUTE CARRIER FAMILY 35 MEMBER G1"/>
    <property type="match status" value="1"/>
</dbReference>
<dbReference type="SUPFAM" id="SSF103481">
    <property type="entry name" value="Multidrug resistance efflux transporter EmrE"/>
    <property type="match status" value="2"/>
</dbReference>
<dbReference type="InterPro" id="IPR000620">
    <property type="entry name" value="EamA_dom"/>
</dbReference>
<comment type="subcellular location">
    <subcellularLocation>
        <location evidence="1">Membrane</location>
        <topology evidence="1">Multi-pass membrane protein</topology>
    </subcellularLocation>
</comment>
<proteinExistence type="predicted"/>
<evidence type="ECO:0000256" key="2">
    <source>
        <dbReference type="ARBA" id="ARBA00022692"/>
    </source>
</evidence>
<evidence type="ECO:0000259" key="5">
    <source>
        <dbReference type="Pfam" id="PF00892"/>
    </source>
</evidence>
<dbReference type="OrthoDB" id="306876at2759"/>
<keyword evidence="3" id="KW-1133">Transmembrane helix</keyword>
<feature type="domain" description="EamA" evidence="5">
    <location>
        <begin position="33"/>
        <end position="166"/>
    </location>
</feature>
<keyword evidence="7" id="KW-1185">Reference proteome</keyword>
<dbReference type="PANTHER" id="PTHR22911">
    <property type="entry name" value="ACYL-MALONYL CONDENSING ENZYME-RELATED"/>
    <property type="match status" value="1"/>
</dbReference>
<evidence type="ECO:0000256" key="4">
    <source>
        <dbReference type="ARBA" id="ARBA00023136"/>
    </source>
</evidence>
<dbReference type="Pfam" id="PF00892">
    <property type="entry name" value="EamA"/>
    <property type="match status" value="1"/>
</dbReference>
<evidence type="ECO:0000256" key="3">
    <source>
        <dbReference type="ARBA" id="ARBA00022989"/>
    </source>
</evidence>
<reference evidence="6" key="1">
    <citation type="submission" date="2020-04" db="EMBL/GenBank/DDBJ databases">
        <authorList>
            <person name="Alioto T."/>
            <person name="Alioto T."/>
            <person name="Gomez Garrido J."/>
        </authorList>
    </citation>
    <scope>NUCLEOTIDE SEQUENCE</scope>
    <source>
        <strain evidence="6">A484AB</strain>
    </source>
</reference>
<dbReference type="EMBL" id="CACRXK020028771">
    <property type="protein sequence ID" value="CAB4041692.1"/>
    <property type="molecule type" value="Genomic_DNA"/>
</dbReference>
<organism evidence="6 7">
    <name type="scientific">Paramuricea clavata</name>
    <name type="common">Red gorgonian</name>
    <name type="synonym">Violescent sea-whip</name>
    <dbReference type="NCBI Taxonomy" id="317549"/>
    <lineage>
        <taxon>Eukaryota</taxon>
        <taxon>Metazoa</taxon>
        <taxon>Cnidaria</taxon>
        <taxon>Anthozoa</taxon>
        <taxon>Octocorallia</taxon>
        <taxon>Malacalcyonacea</taxon>
        <taxon>Plexauridae</taxon>
        <taxon>Paramuricea</taxon>
    </lineage>
</organism>
<keyword evidence="2" id="KW-0812">Transmembrane</keyword>
<dbReference type="Proteomes" id="UP001152795">
    <property type="component" value="Unassembled WGS sequence"/>
</dbReference>
<protein>
    <submittedName>
        <fullName evidence="6">Solute carrier family 35 member G1-like</fullName>
    </submittedName>
</protein>
<sequence length="334" mass="36552">MFSQCKNVLDNLKEKFAIVSLVKEKLKGCHSRPGLLYAILSCFFFATSSVLVHIVDEIHAVQTVFFRSFIQLLCTVPMLIFHGVNPLPNRENARVAAMLFLRGVAGSTALCFQFYALQHMPLSDATVIIFSSPIFTAILAYCFLAERWSKVDAVSALLCFLGVVMIAQPGSIFASSFQSKQHFVYCIVALTGAVLTSISIIALKKLHSVHYVISSFYLALVGVIGTGLVCLIPGVFRPVICGHQLYIVLIGLCAVGGQCLLCKSLSTEKASTVALVRTFDIVLAFVFQLMFFDHQPNIFSISGAILVSMCNIVILSTARCPSETHDDHKLPKTN</sequence>